<evidence type="ECO:0000256" key="3">
    <source>
        <dbReference type="ARBA" id="ARBA00022676"/>
    </source>
</evidence>
<feature type="transmembrane region" description="Helical" evidence="8">
    <location>
        <begin position="107"/>
        <end position="126"/>
    </location>
</feature>
<gene>
    <name evidence="10" type="ORF">KEG57_23875</name>
</gene>
<proteinExistence type="predicted"/>
<dbReference type="AlphaFoldDB" id="A0A9X3X4S8"/>
<evidence type="ECO:0000313" key="10">
    <source>
        <dbReference type="EMBL" id="MDC3983567.1"/>
    </source>
</evidence>
<dbReference type="GO" id="GO:0005886">
    <property type="term" value="C:plasma membrane"/>
    <property type="evidence" value="ECO:0007669"/>
    <property type="project" value="UniProtKB-SubCell"/>
</dbReference>
<dbReference type="InterPro" id="IPR050297">
    <property type="entry name" value="LipidA_mod_glycosyltrf_83"/>
</dbReference>
<dbReference type="InterPro" id="IPR038731">
    <property type="entry name" value="RgtA/B/C-like"/>
</dbReference>
<keyword evidence="6 8" id="KW-1133">Transmembrane helix</keyword>
<dbReference type="EC" id="2.4.-.-" evidence="10"/>
<dbReference type="PANTHER" id="PTHR33908:SF11">
    <property type="entry name" value="MEMBRANE PROTEIN"/>
    <property type="match status" value="1"/>
</dbReference>
<dbReference type="Proteomes" id="UP001151081">
    <property type="component" value="Unassembled WGS sequence"/>
</dbReference>
<evidence type="ECO:0000256" key="8">
    <source>
        <dbReference type="SAM" id="Phobius"/>
    </source>
</evidence>
<keyword evidence="3 10" id="KW-0328">Glycosyltransferase</keyword>
<comment type="subcellular location">
    <subcellularLocation>
        <location evidence="1">Cell membrane</location>
        <topology evidence="1">Multi-pass membrane protein</topology>
    </subcellularLocation>
</comment>
<accession>A0A9X3X4S8</accession>
<dbReference type="PANTHER" id="PTHR33908">
    <property type="entry name" value="MANNOSYLTRANSFERASE YKCB-RELATED"/>
    <property type="match status" value="1"/>
</dbReference>
<evidence type="ECO:0000256" key="5">
    <source>
        <dbReference type="ARBA" id="ARBA00022692"/>
    </source>
</evidence>
<comment type="caution">
    <text evidence="10">The sequence shown here is derived from an EMBL/GenBank/DDBJ whole genome shotgun (WGS) entry which is preliminary data.</text>
</comment>
<sequence length="561" mass="62379">MSGTKLTWKDDLVAALLAGLVMVVLVATVGNLGYARDEGFYFHAADSYRRWFELLFENPRAAFEPKAIDNAWRVNSEHPGLIKSLFALSNLFLQKKWHLFAMEGTSYRFPGIFLAGAGVALVYRWGTEARGRIAGLFAAIALFCMPNFFYHAHLACFDVPVVTMFLLATYCFWKAMREGGSRWPIAAGLAFGLALDTKHNAWFLPILAVTYVALCLVRDRLTGGDMKETGRRALAALGAMAVLGPLVMYALWPWIWRDTFARLAAYASFHLNHEYYNMEFLGRTYWTPPMPRLYAPLMTAATVPTVTLALFALGLVVRSRARIQAFLRARAGKIARREGGETDLLWLMAIGISYGAWLLPKTPIFGGTKHWMQAYPFLALFAGAGVSWLVSVLRVELRKLKAGSVRKFAHGPAAAMALLPVLLAAPIAETAASHPWGLSNYVPLVGGAKGAATLGLNRTFWGYTTGAVVDYLNREVPRGGTVYIHDTAWPSWDMLQKDGRLRKDIRGVGTVHEAEFALYHHEQHMQGQEYQAWVAYGTVQPAHVAGLQGTPVIWIYRRKGR</sequence>
<evidence type="ECO:0000259" key="9">
    <source>
        <dbReference type="Pfam" id="PF13231"/>
    </source>
</evidence>
<keyword evidence="11" id="KW-1185">Reference proteome</keyword>
<feature type="domain" description="Glycosyltransferase RgtA/B/C/D-like" evidence="9">
    <location>
        <begin position="98"/>
        <end position="214"/>
    </location>
</feature>
<feature type="transmembrane region" description="Helical" evidence="8">
    <location>
        <begin position="293"/>
        <end position="317"/>
    </location>
</feature>
<keyword evidence="2" id="KW-1003">Cell membrane</keyword>
<dbReference type="EMBL" id="JAGTJJ010000014">
    <property type="protein sequence ID" value="MDC3983567.1"/>
    <property type="molecule type" value="Genomic_DNA"/>
</dbReference>
<evidence type="ECO:0000256" key="4">
    <source>
        <dbReference type="ARBA" id="ARBA00022679"/>
    </source>
</evidence>
<feature type="transmembrane region" description="Helical" evidence="8">
    <location>
        <begin position="133"/>
        <end position="151"/>
    </location>
</feature>
<feature type="transmembrane region" description="Helical" evidence="8">
    <location>
        <begin position="233"/>
        <end position="252"/>
    </location>
</feature>
<name>A0A9X3X4S8_9BACT</name>
<feature type="transmembrane region" description="Helical" evidence="8">
    <location>
        <begin position="377"/>
        <end position="397"/>
    </location>
</feature>
<dbReference type="RefSeq" id="WP_272458816.1">
    <property type="nucleotide sequence ID" value="NZ_JAGTJJ010000014.1"/>
</dbReference>
<keyword evidence="4 10" id="KW-0808">Transferase</keyword>
<keyword evidence="7 8" id="KW-0472">Membrane</keyword>
<keyword evidence="5 8" id="KW-0812">Transmembrane</keyword>
<evidence type="ECO:0000256" key="7">
    <source>
        <dbReference type="ARBA" id="ARBA00023136"/>
    </source>
</evidence>
<protein>
    <submittedName>
        <fullName evidence="10">Glycosyltransferase family 39 protein</fullName>
        <ecNumber evidence="10">2.4.-.-</ecNumber>
    </submittedName>
</protein>
<feature type="transmembrane region" description="Helical" evidence="8">
    <location>
        <begin position="12"/>
        <end position="34"/>
    </location>
</feature>
<dbReference type="Pfam" id="PF13231">
    <property type="entry name" value="PMT_2"/>
    <property type="match status" value="1"/>
</dbReference>
<dbReference type="GO" id="GO:0009103">
    <property type="term" value="P:lipopolysaccharide biosynthetic process"/>
    <property type="evidence" value="ECO:0007669"/>
    <property type="project" value="UniProtKB-ARBA"/>
</dbReference>
<evidence type="ECO:0000256" key="2">
    <source>
        <dbReference type="ARBA" id="ARBA00022475"/>
    </source>
</evidence>
<feature type="transmembrane region" description="Helical" evidence="8">
    <location>
        <begin position="338"/>
        <end position="357"/>
    </location>
</feature>
<reference evidence="10 11" key="1">
    <citation type="submission" date="2021-04" db="EMBL/GenBank/DDBJ databases">
        <title>Genome analysis of Polyangium sp.</title>
        <authorList>
            <person name="Li Y."/>
            <person name="Wang J."/>
        </authorList>
    </citation>
    <scope>NUCLEOTIDE SEQUENCE [LARGE SCALE GENOMIC DNA]</scope>
    <source>
        <strain evidence="10 11">SDU14</strain>
    </source>
</reference>
<evidence type="ECO:0000256" key="1">
    <source>
        <dbReference type="ARBA" id="ARBA00004651"/>
    </source>
</evidence>
<dbReference type="GO" id="GO:0016763">
    <property type="term" value="F:pentosyltransferase activity"/>
    <property type="evidence" value="ECO:0007669"/>
    <property type="project" value="TreeGrafter"/>
</dbReference>
<evidence type="ECO:0000313" key="11">
    <source>
        <dbReference type="Proteomes" id="UP001151081"/>
    </source>
</evidence>
<organism evidence="10 11">
    <name type="scientific">Polyangium jinanense</name>
    <dbReference type="NCBI Taxonomy" id="2829994"/>
    <lineage>
        <taxon>Bacteria</taxon>
        <taxon>Pseudomonadati</taxon>
        <taxon>Myxococcota</taxon>
        <taxon>Polyangia</taxon>
        <taxon>Polyangiales</taxon>
        <taxon>Polyangiaceae</taxon>
        <taxon>Polyangium</taxon>
    </lineage>
</organism>
<feature type="transmembrane region" description="Helical" evidence="8">
    <location>
        <begin position="201"/>
        <end position="221"/>
    </location>
</feature>
<evidence type="ECO:0000256" key="6">
    <source>
        <dbReference type="ARBA" id="ARBA00022989"/>
    </source>
</evidence>